<evidence type="ECO:0000256" key="1">
    <source>
        <dbReference type="SAM" id="MobiDB-lite"/>
    </source>
</evidence>
<feature type="compositionally biased region" description="Polar residues" evidence="1">
    <location>
        <begin position="367"/>
        <end position="376"/>
    </location>
</feature>
<feature type="region of interest" description="Disordered" evidence="1">
    <location>
        <begin position="1"/>
        <end position="96"/>
    </location>
</feature>
<feature type="compositionally biased region" description="Polar residues" evidence="1">
    <location>
        <begin position="52"/>
        <end position="61"/>
    </location>
</feature>
<feature type="compositionally biased region" description="Low complexity" evidence="1">
    <location>
        <begin position="17"/>
        <end position="31"/>
    </location>
</feature>
<evidence type="ECO:0000313" key="3">
    <source>
        <dbReference type="Proteomes" id="UP000268162"/>
    </source>
</evidence>
<feature type="compositionally biased region" description="Polar residues" evidence="1">
    <location>
        <begin position="129"/>
        <end position="147"/>
    </location>
</feature>
<keyword evidence="3" id="KW-1185">Reference proteome</keyword>
<protein>
    <submittedName>
        <fullName evidence="2">Uncharacterized protein</fullName>
    </submittedName>
</protein>
<reference evidence="3" key="1">
    <citation type="journal article" date="2018" name="Nat. Microbiol.">
        <title>Leveraging single-cell genomics to expand the fungal tree of life.</title>
        <authorList>
            <person name="Ahrendt S.R."/>
            <person name="Quandt C.A."/>
            <person name="Ciobanu D."/>
            <person name="Clum A."/>
            <person name="Salamov A."/>
            <person name="Andreopoulos B."/>
            <person name="Cheng J.F."/>
            <person name="Woyke T."/>
            <person name="Pelin A."/>
            <person name="Henrissat B."/>
            <person name="Reynolds N.K."/>
            <person name="Benny G.L."/>
            <person name="Smith M.E."/>
            <person name="James T.Y."/>
            <person name="Grigoriev I.V."/>
        </authorList>
    </citation>
    <scope>NUCLEOTIDE SEQUENCE [LARGE SCALE GENOMIC DNA]</scope>
    <source>
        <strain evidence="3">RSA 468</strain>
    </source>
</reference>
<accession>A0A4P9ZZE9</accession>
<feature type="compositionally biased region" description="Polar residues" evidence="1">
    <location>
        <begin position="348"/>
        <end position="359"/>
    </location>
</feature>
<dbReference type="EMBL" id="ML002298">
    <property type="protein sequence ID" value="RKP39113.1"/>
    <property type="molecule type" value="Genomic_DNA"/>
</dbReference>
<feature type="region of interest" description="Disordered" evidence="1">
    <location>
        <begin position="339"/>
        <end position="376"/>
    </location>
</feature>
<feature type="compositionally biased region" description="Basic and acidic residues" evidence="1">
    <location>
        <begin position="74"/>
        <end position="87"/>
    </location>
</feature>
<proteinExistence type="predicted"/>
<name>A0A4P9ZZE9_9FUNG</name>
<feature type="region of interest" description="Disordered" evidence="1">
    <location>
        <begin position="126"/>
        <end position="152"/>
    </location>
</feature>
<evidence type="ECO:0000313" key="2">
    <source>
        <dbReference type="EMBL" id="RKP39113.1"/>
    </source>
</evidence>
<dbReference type="AlphaFoldDB" id="A0A4P9ZZE9"/>
<organism evidence="2 3">
    <name type="scientific">Dimargaris cristalligena</name>
    <dbReference type="NCBI Taxonomy" id="215637"/>
    <lineage>
        <taxon>Eukaryota</taxon>
        <taxon>Fungi</taxon>
        <taxon>Fungi incertae sedis</taxon>
        <taxon>Zoopagomycota</taxon>
        <taxon>Kickxellomycotina</taxon>
        <taxon>Dimargaritomycetes</taxon>
        <taxon>Dimargaritales</taxon>
        <taxon>Dimargaritaceae</taxon>
        <taxon>Dimargaris</taxon>
    </lineage>
</organism>
<gene>
    <name evidence="2" type="ORF">BJ085DRAFT_36105</name>
</gene>
<sequence>MHIASNLSSRDHFSEFTQTTQPSSSVVSYPPAHTGTEASSSLHSELQPLSVMESQGSSISLFSPIDTNPPAEMRTQDDASHKPREPATCDNKPSIKKSMDPAMEAMLHYLSAPLSLPEVCSEIFRSDSAEPQSTTPLGQTELSTNHPGQAGPTEWQRVLNYLQQLHNDWNTSQTFLEQINETCQNNHKTGHDLLHRIQTEFKDKLDCEMSMHKDRLGRIADALTAHVTDSAAKLADKIQASNYVTASNLDQQALLLSQRLDSSHQCIGNLAQCVQNVTHRLDDVHQRIQAISNQLQTHAALTQQHFLYFFEKNREYLEQQNLILQAIVDIKTMGIPTIPKKQTRKGKCNTSNPPSSTQVGADPGSGTVATETSTSP</sequence>
<dbReference type="Proteomes" id="UP000268162">
    <property type="component" value="Unassembled WGS sequence"/>
</dbReference>